<evidence type="ECO:0000256" key="2">
    <source>
        <dbReference type="ARBA" id="ARBA00007957"/>
    </source>
</evidence>
<evidence type="ECO:0000256" key="3">
    <source>
        <dbReference type="ARBA" id="ARBA00011738"/>
    </source>
</evidence>
<dbReference type="InterPro" id="IPR043135">
    <property type="entry name" value="Fur_C"/>
</dbReference>
<dbReference type="RefSeq" id="WP_171225289.1">
    <property type="nucleotide sequence ID" value="NZ_CP053085.1"/>
</dbReference>
<sequence length="168" mass="18556">MSDSHEATTSTAAIAADREAFRVFLRDHNLPATAQRLAIADVVLGTDRHLSAEDVARELRAHGAAAGTATVYRTLEVLVRSGLVVERDFGEGFKRYEASRGIPHHEHLLCTVCGKVTEFRDERLERMTTLLAEAHDFSRQRHRLVIYGLCGDCRRGLPSSSASARRGS</sequence>
<dbReference type="InterPro" id="IPR036390">
    <property type="entry name" value="WH_DNA-bd_sf"/>
</dbReference>
<evidence type="ECO:0000313" key="14">
    <source>
        <dbReference type="EMBL" id="QJR35859.1"/>
    </source>
</evidence>
<feature type="binding site" evidence="12">
    <location>
        <position position="150"/>
    </location>
    <ligand>
        <name>Zn(2+)</name>
        <dbReference type="ChEBI" id="CHEBI:29105"/>
    </ligand>
</feature>
<comment type="cofactor">
    <cofactor evidence="13">
        <name>Mn(2+)</name>
        <dbReference type="ChEBI" id="CHEBI:29035"/>
    </cofactor>
    <cofactor evidence="13">
        <name>Fe(2+)</name>
        <dbReference type="ChEBI" id="CHEBI:29033"/>
    </cofactor>
    <text evidence="13">Binds 1 Mn(2+) or Fe(2+) ion per subunit.</text>
</comment>
<keyword evidence="11" id="KW-0804">Transcription</keyword>
<feature type="binding site" evidence="12">
    <location>
        <position position="113"/>
    </location>
    <ligand>
        <name>Zn(2+)</name>
        <dbReference type="ChEBI" id="CHEBI:29105"/>
    </ligand>
</feature>
<dbReference type="PANTHER" id="PTHR33202">
    <property type="entry name" value="ZINC UPTAKE REGULATION PROTEIN"/>
    <property type="match status" value="1"/>
</dbReference>
<evidence type="ECO:0000256" key="6">
    <source>
        <dbReference type="ARBA" id="ARBA00022491"/>
    </source>
</evidence>
<keyword evidence="6" id="KW-0678">Repressor</keyword>
<keyword evidence="15" id="KW-1185">Reference proteome</keyword>
<dbReference type="GO" id="GO:0005829">
    <property type="term" value="C:cytosol"/>
    <property type="evidence" value="ECO:0007669"/>
    <property type="project" value="TreeGrafter"/>
</dbReference>
<keyword evidence="8 12" id="KW-0862">Zinc</keyword>
<comment type="subunit">
    <text evidence="3">Homodimer.</text>
</comment>
<dbReference type="Gene3D" id="3.30.1490.190">
    <property type="match status" value="1"/>
</dbReference>
<comment type="cofactor">
    <cofactor evidence="12">
        <name>Zn(2+)</name>
        <dbReference type="ChEBI" id="CHEBI:29105"/>
    </cofactor>
    <text evidence="12">Binds 1 zinc ion per subunit.</text>
</comment>
<keyword evidence="5" id="KW-0963">Cytoplasm</keyword>
<dbReference type="Pfam" id="PF01475">
    <property type="entry name" value="FUR"/>
    <property type="match status" value="1"/>
</dbReference>
<gene>
    <name evidence="14" type="ORF">HKW67_10220</name>
</gene>
<dbReference type="GO" id="GO:0008270">
    <property type="term" value="F:zinc ion binding"/>
    <property type="evidence" value="ECO:0007669"/>
    <property type="project" value="TreeGrafter"/>
</dbReference>
<dbReference type="KEGG" id="ggr:HKW67_10220"/>
<evidence type="ECO:0000256" key="11">
    <source>
        <dbReference type="ARBA" id="ARBA00023163"/>
    </source>
</evidence>
<dbReference type="CDD" id="cd07153">
    <property type="entry name" value="Fur_like"/>
    <property type="match status" value="1"/>
</dbReference>
<evidence type="ECO:0000256" key="5">
    <source>
        <dbReference type="ARBA" id="ARBA00022490"/>
    </source>
</evidence>
<dbReference type="GO" id="GO:0000976">
    <property type="term" value="F:transcription cis-regulatory region binding"/>
    <property type="evidence" value="ECO:0007669"/>
    <property type="project" value="TreeGrafter"/>
</dbReference>
<keyword evidence="10" id="KW-0238">DNA-binding</keyword>
<dbReference type="EMBL" id="CP053085">
    <property type="protein sequence ID" value="QJR35859.1"/>
    <property type="molecule type" value="Genomic_DNA"/>
</dbReference>
<evidence type="ECO:0000313" key="15">
    <source>
        <dbReference type="Proteomes" id="UP000500938"/>
    </source>
</evidence>
<dbReference type="Gene3D" id="1.10.10.10">
    <property type="entry name" value="Winged helix-like DNA-binding domain superfamily/Winged helix DNA-binding domain"/>
    <property type="match status" value="1"/>
</dbReference>
<dbReference type="InterPro" id="IPR002481">
    <property type="entry name" value="FUR"/>
</dbReference>
<evidence type="ECO:0000256" key="9">
    <source>
        <dbReference type="ARBA" id="ARBA00023015"/>
    </source>
</evidence>
<dbReference type="Proteomes" id="UP000500938">
    <property type="component" value="Chromosome"/>
</dbReference>
<comment type="similarity">
    <text evidence="2">Belongs to the Fur family.</text>
</comment>
<organism evidence="14 15">
    <name type="scientific">Gemmatimonas groenlandica</name>
    <dbReference type="NCBI Taxonomy" id="2732249"/>
    <lineage>
        <taxon>Bacteria</taxon>
        <taxon>Pseudomonadati</taxon>
        <taxon>Gemmatimonadota</taxon>
        <taxon>Gemmatimonadia</taxon>
        <taxon>Gemmatimonadales</taxon>
        <taxon>Gemmatimonadaceae</taxon>
        <taxon>Gemmatimonas</taxon>
    </lineage>
</organism>
<feature type="binding site" evidence="12">
    <location>
        <position position="110"/>
    </location>
    <ligand>
        <name>Zn(2+)</name>
        <dbReference type="ChEBI" id="CHEBI:29105"/>
    </ligand>
</feature>
<dbReference type="SUPFAM" id="SSF46785">
    <property type="entry name" value="Winged helix' DNA-binding domain"/>
    <property type="match status" value="1"/>
</dbReference>
<evidence type="ECO:0000256" key="1">
    <source>
        <dbReference type="ARBA" id="ARBA00004496"/>
    </source>
</evidence>
<reference evidence="14 15" key="1">
    <citation type="submission" date="2020-05" db="EMBL/GenBank/DDBJ databases">
        <title>Complete genome sequence of Gemmatimonas greenlandica TET16.</title>
        <authorList>
            <person name="Zeng Y."/>
        </authorList>
    </citation>
    <scope>NUCLEOTIDE SEQUENCE [LARGE SCALE GENOMIC DNA]</scope>
    <source>
        <strain evidence="14 15">TET16</strain>
    </source>
</reference>
<evidence type="ECO:0000256" key="4">
    <source>
        <dbReference type="ARBA" id="ARBA00020910"/>
    </source>
</evidence>
<comment type="subcellular location">
    <subcellularLocation>
        <location evidence="1">Cytoplasm</location>
    </subcellularLocation>
</comment>
<keyword evidence="9" id="KW-0805">Transcription regulation</keyword>
<evidence type="ECO:0000256" key="8">
    <source>
        <dbReference type="ARBA" id="ARBA00022833"/>
    </source>
</evidence>
<feature type="binding site" evidence="13">
    <location>
        <position position="125"/>
    </location>
    <ligand>
        <name>Fe cation</name>
        <dbReference type="ChEBI" id="CHEBI:24875"/>
    </ligand>
</feature>
<keyword evidence="13" id="KW-0408">Iron</keyword>
<name>A0A6M4IQ32_9BACT</name>
<evidence type="ECO:0000256" key="13">
    <source>
        <dbReference type="PIRSR" id="PIRSR602481-2"/>
    </source>
</evidence>
<keyword evidence="7 12" id="KW-0479">Metal-binding</keyword>
<dbReference type="GO" id="GO:1900376">
    <property type="term" value="P:regulation of secondary metabolite biosynthetic process"/>
    <property type="evidence" value="ECO:0007669"/>
    <property type="project" value="TreeGrafter"/>
</dbReference>
<protein>
    <recommendedName>
        <fullName evidence="4">Ferric uptake regulation protein</fullName>
    </recommendedName>
</protein>
<dbReference type="GO" id="GO:0003700">
    <property type="term" value="F:DNA-binding transcription factor activity"/>
    <property type="evidence" value="ECO:0007669"/>
    <property type="project" value="InterPro"/>
</dbReference>
<dbReference type="PANTHER" id="PTHR33202:SF2">
    <property type="entry name" value="FERRIC UPTAKE REGULATION PROTEIN"/>
    <property type="match status" value="1"/>
</dbReference>
<dbReference type="AlphaFoldDB" id="A0A6M4IQ32"/>
<dbReference type="GO" id="GO:0045892">
    <property type="term" value="P:negative regulation of DNA-templated transcription"/>
    <property type="evidence" value="ECO:0007669"/>
    <property type="project" value="TreeGrafter"/>
</dbReference>
<dbReference type="InterPro" id="IPR036388">
    <property type="entry name" value="WH-like_DNA-bd_sf"/>
</dbReference>
<evidence type="ECO:0000256" key="12">
    <source>
        <dbReference type="PIRSR" id="PIRSR602481-1"/>
    </source>
</evidence>
<evidence type="ECO:0000256" key="10">
    <source>
        <dbReference type="ARBA" id="ARBA00023125"/>
    </source>
</evidence>
<evidence type="ECO:0000256" key="7">
    <source>
        <dbReference type="ARBA" id="ARBA00022723"/>
    </source>
</evidence>
<feature type="binding site" evidence="13">
    <location>
        <position position="142"/>
    </location>
    <ligand>
        <name>Fe cation</name>
        <dbReference type="ChEBI" id="CHEBI:24875"/>
    </ligand>
</feature>
<feature type="binding site" evidence="12">
    <location>
        <position position="153"/>
    </location>
    <ligand>
        <name>Zn(2+)</name>
        <dbReference type="ChEBI" id="CHEBI:29105"/>
    </ligand>
</feature>
<accession>A0A6M4IQ32</accession>
<feature type="binding site" evidence="13">
    <location>
        <position position="104"/>
    </location>
    <ligand>
        <name>Fe cation</name>
        <dbReference type="ChEBI" id="CHEBI:24875"/>
    </ligand>
</feature>
<proteinExistence type="inferred from homology"/>